<comment type="subcellular location">
    <subcellularLocation>
        <location evidence="1">Membrane</location>
        <topology evidence="1">Multi-pass membrane protein</topology>
    </subcellularLocation>
</comment>
<gene>
    <name evidence="11" type="ORF">C7459_1036</name>
</gene>
<reference evidence="11 12" key="1">
    <citation type="submission" date="2018-05" db="EMBL/GenBank/DDBJ databases">
        <title>Genomic Encyclopedia of Type Strains, Phase IV (KMG-IV): sequencing the most valuable type-strain genomes for metagenomic binning, comparative biology and taxonomic classification.</title>
        <authorList>
            <person name="Goeker M."/>
        </authorList>
    </citation>
    <scope>NUCLEOTIDE SEQUENCE [LARGE SCALE GENOMIC DNA]</scope>
    <source>
        <strain evidence="11 12">DSM 18773</strain>
    </source>
</reference>
<keyword evidence="3 7" id="KW-0547">Nucleotide-binding</keyword>
<dbReference type="InterPro" id="IPR036388">
    <property type="entry name" value="WH-like_DNA-bd_sf"/>
</dbReference>
<dbReference type="GO" id="GO:0007059">
    <property type="term" value="P:chromosome segregation"/>
    <property type="evidence" value="ECO:0007669"/>
    <property type="project" value="UniProtKB-KW"/>
</dbReference>
<dbReference type="Gene3D" id="3.30.980.40">
    <property type="match status" value="1"/>
</dbReference>
<dbReference type="AlphaFoldDB" id="A0A316DY74"/>
<dbReference type="Pfam" id="PF17854">
    <property type="entry name" value="FtsK_alpha"/>
    <property type="match status" value="1"/>
</dbReference>
<comment type="similarity">
    <text evidence="2">Belongs to the FtsK/SpoIIIE/SftA family.</text>
</comment>
<dbReference type="Gene3D" id="3.40.50.300">
    <property type="entry name" value="P-loop containing nucleotide triphosphate hydrolases"/>
    <property type="match status" value="1"/>
</dbReference>
<dbReference type="GO" id="GO:0005524">
    <property type="term" value="F:ATP binding"/>
    <property type="evidence" value="ECO:0007669"/>
    <property type="project" value="UniProtKB-UniRule"/>
</dbReference>
<evidence type="ECO:0000256" key="4">
    <source>
        <dbReference type="ARBA" id="ARBA00022829"/>
    </source>
</evidence>
<dbReference type="Pfam" id="PF09397">
    <property type="entry name" value="FtsK_gamma"/>
    <property type="match status" value="1"/>
</dbReference>
<keyword evidence="9" id="KW-1133">Transmembrane helix</keyword>
<evidence type="ECO:0000256" key="2">
    <source>
        <dbReference type="ARBA" id="ARBA00006474"/>
    </source>
</evidence>
<feature type="transmembrane region" description="Helical" evidence="9">
    <location>
        <begin position="42"/>
        <end position="61"/>
    </location>
</feature>
<dbReference type="PANTHER" id="PTHR22683:SF41">
    <property type="entry name" value="DNA TRANSLOCASE FTSK"/>
    <property type="match status" value="1"/>
</dbReference>
<evidence type="ECO:0000256" key="5">
    <source>
        <dbReference type="ARBA" id="ARBA00022840"/>
    </source>
</evidence>
<dbReference type="InterPro" id="IPR003593">
    <property type="entry name" value="AAA+_ATPase"/>
</dbReference>
<comment type="caution">
    <text evidence="11">The sequence shown here is derived from an EMBL/GenBank/DDBJ whole genome shotgun (WGS) entry which is preliminary data.</text>
</comment>
<proteinExistence type="inferred from homology"/>
<evidence type="ECO:0000256" key="7">
    <source>
        <dbReference type="PROSITE-ProRule" id="PRU00289"/>
    </source>
</evidence>
<dbReference type="Pfam" id="PF01580">
    <property type="entry name" value="FtsK_SpoIIIE"/>
    <property type="match status" value="1"/>
</dbReference>
<dbReference type="Proteomes" id="UP000245634">
    <property type="component" value="Unassembled WGS sequence"/>
</dbReference>
<evidence type="ECO:0000256" key="9">
    <source>
        <dbReference type="SAM" id="Phobius"/>
    </source>
</evidence>
<dbReference type="InterPro" id="IPR050206">
    <property type="entry name" value="FtsK/SpoIIIE/SftA"/>
</dbReference>
<feature type="region of interest" description="Disordered" evidence="8">
    <location>
        <begin position="247"/>
        <end position="289"/>
    </location>
</feature>
<keyword evidence="5 7" id="KW-0067">ATP-binding</keyword>
<dbReference type="Gene3D" id="1.10.10.10">
    <property type="entry name" value="Winged helix-like DNA-binding domain superfamily/Winged helix DNA-binding domain"/>
    <property type="match status" value="1"/>
</dbReference>
<dbReference type="GO" id="GO:0016020">
    <property type="term" value="C:membrane"/>
    <property type="evidence" value="ECO:0007669"/>
    <property type="project" value="UniProtKB-SubCell"/>
</dbReference>
<dbReference type="SUPFAM" id="SSF46785">
    <property type="entry name" value="Winged helix' DNA-binding domain"/>
    <property type="match status" value="1"/>
</dbReference>
<dbReference type="InterPro" id="IPR018541">
    <property type="entry name" value="Ftsk_gamma"/>
</dbReference>
<feature type="compositionally biased region" description="Basic and acidic residues" evidence="8">
    <location>
        <begin position="247"/>
        <end position="270"/>
    </location>
</feature>
<dbReference type="CDD" id="cd01127">
    <property type="entry name" value="TrwB_TraG_TraD_VirD4"/>
    <property type="match status" value="1"/>
</dbReference>
<name>A0A316DY74_9BACL</name>
<organism evidence="11 12">
    <name type="scientific">Tumebacillus permanentifrigoris</name>
    <dbReference type="NCBI Taxonomy" id="378543"/>
    <lineage>
        <taxon>Bacteria</taxon>
        <taxon>Bacillati</taxon>
        <taxon>Bacillota</taxon>
        <taxon>Bacilli</taxon>
        <taxon>Bacillales</taxon>
        <taxon>Alicyclobacillaceae</taxon>
        <taxon>Tumebacillus</taxon>
    </lineage>
</organism>
<keyword evidence="12" id="KW-1185">Reference proteome</keyword>
<feature type="transmembrane region" description="Helical" evidence="9">
    <location>
        <begin position="67"/>
        <end position="93"/>
    </location>
</feature>
<dbReference type="PANTHER" id="PTHR22683">
    <property type="entry name" value="SPORULATION PROTEIN RELATED"/>
    <property type="match status" value="1"/>
</dbReference>
<feature type="binding site" evidence="7">
    <location>
        <begin position="568"/>
        <end position="575"/>
    </location>
    <ligand>
        <name>ATP</name>
        <dbReference type="ChEBI" id="CHEBI:30616"/>
    </ligand>
</feature>
<evidence type="ECO:0000313" key="11">
    <source>
        <dbReference type="EMBL" id="PWK15470.1"/>
    </source>
</evidence>
<dbReference type="InterPro" id="IPR002543">
    <property type="entry name" value="FtsK_dom"/>
</dbReference>
<evidence type="ECO:0000313" key="12">
    <source>
        <dbReference type="Proteomes" id="UP000245634"/>
    </source>
</evidence>
<sequence length="891" mass="97450">MVRVILKVERGEFMARAKVKTKPKNQGGSKIDQAKNFLKYEIIGLALIAMAILGLAASGSVGRIIDYVFILLGGNWDWLLEWYLIYCALYIMVKRERIKLTARQWGVALFMVVILTWSHLNLYDTLNKGHFKEPPNMWSATIDRISAQANYNTEVPVNKVGVAQPKPSAGGGLTGYVVFQSTHYLFDTAGTLFVLVIGGLISILLVTKRSLVQMLGSGKNRAAKRMSGYWEAVRDWPSLLRERQEARREEKAERDAERAEPSSEVDDKPQKPKKKDNVISIRQDTPPWDVGEDEHAVVAEVDVQEIASSPKLSEAADAELGFTVRSFADQLIREQQWETDATPDESSSIELPRFIQATDSPQIKVQFPTEPFAKPTPDAPKLPTVPTMPVKGVPGEVESDAAVKLDFTPAVEDPYEVPPMSLLDLPKNGPARVGVNAVKSNARKLEQTFESFGVQVKVINAQIGPTVTQYEVQPAVGVKVSKIVNLSDDIALALAAKDIRIEAPIPGKSAVGIEVPNSEVAIVTLREVLETPEFLQSDNKLSVVLGRDISGQPIVGNLAKMPHVLVAGATGSGKSVCVNGIITSILYKAKPSEVKFIMVDPKMVELNVYNGIPHLMAPVVTDPRRAAYALKKVVAEMEHRYELFSKTGMRNMDGYNAMMVEKGAQPLPYIVVIVDELADLMMVAPGDVEDAICRLAQMARAAGIHMIIATQRPSVDVITGVIKANIPSRIAFAVSSQVDSRTILDGSGAEKLLGRGDMLYLPVGASKPVRVQGAFLSDSEVERVVSYAKAQGEANYTVDLSGPTAEEDKAQSDADLDDLFYDAVTLITDTQQASVSLLQRKLKVGYARAARLVDQMEDRGFVGPFEGSKPREVRVTRDQWAMMQQGGATSE</sequence>
<dbReference type="InterPro" id="IPR027417">
    <property type="entry name" value="P-loop_NTPase"/>
</dbReference>
<feature type="domain" description="FtsK" evidence="10">
    <location>
        <begin position="551"/>
        <end position="741"/>
    </location>
</feature>
<dbReference type="SMART" id="SM00382">
    <property type="entry name" value="AAA"/>
    <property type="match status" value="1"/>
</dbReference>
<dbReference type="EMBL" id="QGGL01000003">
    <property type="protein sequence ID" value="PWK15470.1"/>
    <property type="molecule type" value="Genomic_DNA"/>
</dbReference>
<dbReference type="GO" id="GO:0003677">
    <property type="term" value="F:DNA binding"/>
    <property type="evidence" value="ECO:0007669"/>
    <property type="project" value="UniProtKB-KW"/>
</dbReference>
<keyword evidence="6" id="KW-0238">DNA-binding</keyword>
<evidence type="ECO:0000259" key="10">
    <source>
        <dbReference type="PROSITE" id="PS50901"/>
    </source>
</evidence>
<evidence type="ECO:0000256" key="3">
    <source>
        <dbReference type="ARBA" id="ARBA00022741"/>
    </source>
</evidence>
<keyword evidence="9" id="KW-0812">Transmembrane</keyword>
<dbReference type="SMART" id="SM00843">
    <property type="entry name" value="Ftsk_gamma"/>
    <property type="match status" value="1"/>
</dbReference>
<dbReference type="InterPro" id="IPR041027">
    <property type="entry name" value="FtsK_alpha"/>
</dbReference>
<dbReference type="InterPro" id="IPR036390">
    <property type="entry name" value="WH_DNA-bd_sf"/>
</dbReference>
<evidence type="ECO:0000256" key="1">
    <source>
        <dbReference type="ARBA" id="ARBA00004141"/>
    </source>
</evidence>
<evidence type="ECO:0000256" key="8">
    <source>
        <dbReference type="SAM" id="MobiDB-lite"/>
    </source>
</evidence>
<dbReference type="SUPFAM" id="SSF52540">
    <property type="entry name" value="P-loop containing nucleoside triphosphate hydrolases"/>
    <property type="match status" value="1"/>
</dbReference>
<protein>
    <submittedName>
        <fullName evidence="11">DNA translocase FtsK</fullName>
    </submittedName>
</protein>
<dbReference type="PROSITE" id="PS50901">
    <property type="entry name" value="FTSK"/>
    <property type="match status" value="1"/>
</dbReference>
<keyword evidence="4" id="KW-0159">Chromosome partition</keyword>
<accession>A0A316DY74</accession>
<keyword evidence="9" id="KW-0472">Membrane</keyword>
<feature type="transmembrane region" description="Helical" evidence="9">
    <location>
        <begin position="184"/>
        <end position="206"/>
    </location>
</feature>
<evidence type="ECO:0000256" key="6">
    <source>
        <dbReference type="ARBA" id="ARBA00023125"/>
    </source>
</evidence>